<protein>
    <recommendedName>
        <fullName evidence="3">Phage protein</fullName>
    </recommendedName>
</protein>
<sequence length="89" mass="10359">MTNANFIKLAVSGVNKYVLNHVDKSDDTPDFDTFVVWSCKTLQNHKCLISTTLHDGMYYECTYNGDKNEMYLDAYKKFENKKIICESEE</sequence>
<dbReference type="EMBL" id="NNSR01000074">
    <property type="protein sequence ID" value="PKD26633.1"/>
    <property type="molecule type" value="Genomic_DNA"/>
</dbReference>
<evidence type="ECO:0008006" key="3">
    <source>
        <dbReference type="Google" id="ProtNLM"/>
    </source>
</evidence>
<reference evidence="1" key="1">
    <citation type="journal article" date="2018" name="Environ. Microbiol.">
        <title>Sporulation capability and amylosome conservation among diverse human colonic and rumen isolates of the keystone starch-degrader Ruminococcus bromii.</title>
        <authorList>
            <person name="Mukhopadhya I."/>
            <person name="Morais S."/>
            <person name="Laverde-Gomez J."/>
            <person name="Sheridan P.O."/>
            <person name="Walker A.W."/>
            <person name="Kelly W."/>
            <person name="Klieve A.V."/>
            <person name="Ouwerkerk D."/>
            <person name="Duncan S.H."/>
            <person name="Louis P."/>
            <person name="Koropatkin N."/>
            <person name="Cockburn D."/>
            <person name="Kibler R."/>
            <person name="Cooper P.J."/>
            <person name="Sandoval C."/>
            <person name="Crost E."/>
            <person name="Juge N."/>
            <person name="Bayer E.A."/>
            <person name="Flint H.J."/>
        </authorList>
    </citation>
    <scope>NUCLEOTIDE SEQUENCE [LARGE SCALE GENOMIC DNA]</scope>
    <source>
        <strain evidence="1">ATCC 27255</strain>
    </source>
</reference>
<comment type="caution">
    <text evidence="1">The sequence shown here is derived from an EMBL/GenBank/DDBJ whole genome shotgun (WGS) entry which is preliminary data.</text>
</comment>
<dbReference type="InterPro" id="IPR046242">
    <property type="entry name" value="DUF6275"/>
</dbReference>
<name>A0A2N0UI27_9FIRM</name>
<accession>A0A2N0UI27</accession>
<dbReference type="RefSeq" id="WP_101029895.1">
    <property type="nucleotide sequence ID" value="NZ_CABMMZ010000074.1"/>
</dbReference>
<dbReference type="Pfam" id="PF19791">
    <property type="entry name" value="DUF6275"/>
    <property type="match status" value="1"/>
</dbReference>
<organism evidence="1 2">
    <name type="scientific">Ruminococcus bromii</name>
    <dbReference type="NCBI Taxonomy" id="40518"/>
    <lineage>
        <taxon>Bacteria</taxon>
        <taxon>Bacillati</taxon>
        <taxon>Bacillota</taxon>
        <taxon>Clostridia</taxon>
        <taxon>Eubacteriales</taxon>
        <taxon>Oscillospiraceae</taxon>
        <taxon>Ruminococcus</taxon>
    </lineage>
</organism>
<keyword evidence="2" id="KW-1185">Reference proteome</keyword>
<evidence type="ECO:0000313" key="1">
    <source>
        <dbReference type="EMBL" id="PKD26633.1"/>
    </source>
</evidence>
<dbReference type="Proteomes" id="UP000233425">
    <property type="component" value="Unassembled WGS sequence"/>
</dbReference>
<gene>
    <name evidence="1" type="ORF">RBATCC27255_02006</name>
</gene>
<evidence type="ECO:0000313" key="2">
    <source>
        <dbReference type="Proteomes" id="UP000233425"/>
    </source>
</evidence>
<proteinExistence type="predicted"/>
<dbReference type="AlphaFoldDB" id="A0A2N0UI27"/>